<comment type="caution">
    <text evidence="10">The sequence shown here is derived from an EMBL/GenBank/DDBJ whole genome shotgun (WGS) entry which is preliminary data.</text>
</comment>
<evidence type="ECO:0000256" key="1">
    <source>
        <dbReference type="ARBA" id="ARBA00004651"/>
    </source>
</evidence>
<evidence type="ECO:0000259" key="9">
    <source>
        <dbReference type="PROSITE" id="PS50928"/>
    </source>
</evidence>
<feature type="transmembrane region" description="Helical" evidence="8">
    <location>
        <begin position="80"/>
        <end position="101"/>
    </location>
</feature>
<keyword evidence="7 8" id="KW-0472">Membrane</keyword>
<evidence type="ECO:0000256" key="7">
    <source>
        <dbReference type="ARBA" id="ARBA00023136"/>
    </source>
</evidence>
<dbReference type="GO" id="GO:0005886">
    <property type="term" value="C:plasma membrane"/>
    <property type="evidence" value="ECO:0007669"/>
    <property type="project" value="UniProtKB-SubCell"/>
</dbReference>
<gene>
    <name evidence="10" type="ORF">HNR43_001650</name>
</gene>
<keyword evidence="11" id="KW-1185">Reference proteome</keyword>
<evidence type="ECO:0000256" key="5">
    <source>
        <dbReference type="ARBA" id="ARBA00022692"/>
    </source>
</evidence>
<feature type="transmembrane region" description="Helical" evidence="8">
    <location>
        <begin position="113"/>
        <end position="137"/>
    </location>
</feature>
<dbReference type="Proteomes" id="UP000583699">
    <property type="component" value="Unassembled WGS sequence"/>
</dbReference>
<evidence type="ECO:0000313" key="10">
    <source>
        <dbReference type="EMBL" id="MBB5355675.1"/>
    </source>
</evidence>
<dbReference type="EMBL" id="JACHEQ010000007">
    <property type="protein sequence ID" value="MBB5355675.1"/>
    <property type="molecule type" value="Genomic_DNA"/>
</dbReference>
<feature type="transmembrane region" description="Helical" evidence="8">
    <location>
        <begin position="143"/>
        <end position="163"/>
    </location>
</feature>
<name>A0A7W8JF90_9BACL</name>
<evidence type="ECO:0000256" key="8">
    <source>
        <dbReference type="RuleBase" id="RU363043"/>
    </source>
</evidence>
<comment type="similarity">
    <text evidence="2 8">Belongs to the binding-protein-dependent transport system permease family. CysTW subfamily.</text>
</comment>
<dbReference type="SUPFAM" id="SSF161098">
    <property type="entry name" value="MetI-like"/>
    <property type="match status" value="1"/>
</dbReference>
<dbReference type="GO" id="GO:0035435">
    <property type="term" value="P:phosphate ion transmembrane transport"/>
    <property type="evidence" value="ECO:0007669"/>
    <property type="project" value="InterPro"/>
</dbReference>
<dbReference type="PANTHER" id="PTHR43470">
    <property type="entry name" value="PHOSPHATE TRANSPORT SYSTEM PERMEASE PROTEIN PSTA-RELATED"/>
    <property type="match status" value="1"/>
</dbReference>
<dbReference type="InterPro" id="IPR005672">
    <property type="entry name" value="Phosphate_PstA"/>
</dbReference>
<proteinExistence type="inferred from homology"/>
<keyword evidence="4 8" id="KW-1003">Cell membrane</keyword>
<feature type="transmembrane region" description="Helical" evidence="8">
    <location>
        <begin position="270"/>
        <end position="294"/>
    </location>
</feature>
<keyword evidence="3" id="KW-0813">Transport</keyword>
<dbReference type="AlphaFoldDB" id="A0A7W8JF90"/>
<evidence type="ECO:0000256" key="3">
    <source>
        <dbReference type="ARBA" id="ARBA00022448"/>
    </source>
</evidence>
<evidence type="ECO:0000256" key="2">
    <source>
        <dbReference type="ARBA" id="ARBA00007069"/>
    </source>
</evidence>
<dbReference type="InterPro" id="IPR035906">
    <property type="entry name" value="MetI-like_sf"/>
</dbReference>
<keyword evidence="6 8" id="KW-1133">Transmembrane helix</keyword>
<dbReference type="Pfam" id="PF00528">
    <property type="entry name" value="BPD_transp_1"/>
    <property type="match status" value="1"/>
</dbReference>
<keyword evidence="5 8" id="KW-0812">Transmembrane</keyword>
<dbReference type="CDD" id="cd06261">
    <property type="entry name" value="TM_PBP2"/>
    <property type="match status" value="1"/>
</dbReference>
<sequence>MMRESLFHSHRKAIASAIYTNRLFHIFVGIITVSTFILIIGLLYTILGKGLPKLSLDFLFTLPNELEAGGGVGPFLFNSFYVLILSLILSLPIGIGAGIFLAEYAPNNRFTEFVRTSVESLASVPSIVFGLFGYVLFVEYVGIGLTIIGAAVTLALLNLPVLARVTEEAIQAVPQDIREASLALGATKSQTILKVVLPAALNGILTGISLVACRAFGESAIIILAGGTSTSGFMWDFNLLSQGGTLPVHLWYVQSEALVPDATEIAQKSAAILVLIVLIISFTVRFPLWIQALITKIKATPRKS</sequence>
<protein>
    <recommendedName>
        <fullName evidence="8">Phosphate transport system permease protein PstA</fullName>
    </recommendedName>
</protein>
<dbReference type="GO" id="GO:0005315">
    <property type="term" value="F:phosphate transmembrane transporter activity"/>
    <property type="evidence" value="ECO:0007669"/>
    <property type="project" value="InterPro"/>
</dbReference>
<feature type="transmembrane region" description="Helical" evidence="8">
    <location>
        <begin position="21"/>
        <end position="47"/>
    </location>
</feature>
<organism evidence="10 11">
    <name type="scientific">Anoxybacillus mongoliensis</name>
    <dbReference type="NCBI Taxonomy" id="452565"/>
    <lineage>
        <taxon>Bacteria</taxon>
        <taxon>Bacillati</taxon>
        <taxon>Bacillota</taxon>
        <taxon>Bacilli</taxon>
        <taxon>Bacillales</taxon>
        <taxon>Anoxybacillaceae</taxon>
        <taxon>Anoxybacillus</taxon>
    </lineage>
</organism>
<evidence type="ECO:0000256" key="6">
    <source>
        <dbReference type="ARBA" id="ARBA00022989"/>
    </source>
</evidence>
<dbReference type="InterPro" id="IPR000515">
    <property type="entry name" value="MetI-like"/>
</dbReference>
<evidence type="ECO:0000313" key="11">
    <source>
        <dbReference type="Proteomes" id="UP000583699"/>
    </source>
</evidence>
<dbReference type="PANTHER" id="PTHR43470:SF4">
    <property type="entry name" value="ABC TRANSPORTER PERMEASE PROTEIN YQGI-RELATED"/>
    <property type="match status" value="1"/>
</dbReference>
<comment type="subcellular location">
    <subcellularLocation>
        <location evidence="1 8">Cell membrane</location>
        <topology evidence="1 8">Multi-pass membrane protein</topology>
    </subcellularLocation>
</comment>
<comment type="caution">
    <text evidence="8">Lacks conserved residue(s) required for the propagation of feature annotation.</text>
</comment>
<evidence type="ECO:0000256" key="4">
    <source>
        <dbReference type="ARBA" id="ARBA00022475"/>
    </source>
</evidence>
<feature type="domain" description="ABC transmembrane type-1" evidence="9">
    <location>
        <begin position="76"/>
        <end position="284"/>
    </location>
</feature>
<dbReference type="Gene3D" id="1.10.3720.10">
    <property type="entry name" value="MetI-like"/>
    <property type="match status" value="1"/>
</dbReference>
<dbReference type="NCBIfam" id="TIGR00974">
    <property type="entry name" value="3a0107s02c"/>
    <property type="match status" value="1"/>
</dbReference>
<accession>A0A7W8JF90</accession>
<dbReference type="PROSITE" id="PS50928">
    <property type="entry name" value="ABC_TM1"/>
    <property type="match status" value="1"/>
</dbReference>
<reference evidence="10 11" key="1">
    <citation type="submission" date="2020-08" db="EMBL/GenBank/DDBJ databases">
        <title>Genomic Encyclopedia of Type Strains, Phase IV (KMG-IV): sequencing the most valuable type-strain genomes for metagenomic binning, comparative biology and taxonomic classification.</title>
        <authorList>
            <person name="Goeker M."/>
        </authorList>
    </citation>
    <scope>NUCLEOTIDE SEQUENCE [LARGE SCALE GENOMIC DNA]</scope>
    <source>
        <strain evidence="10 11">DSM 19169</strain>
    </source>
</reference>